<keyword evidence="11" id="KW-1185">Reference proteome</keyword>
<dbReference type="Pfam" id="PF07645">
    <property type="entry name" value="EGF_CA"/>
    <property type="match status" value="2"/>
</dbReference>
<dbReference type="FunFam" id="2.10.25.10:FF:000111">
    <property type="entry name" value="Protein kinase C-binding protein NELL2"/>
    <property type="match status" value="1"/>
</dbReference>
<evidence type="ECO:0000256" key="6">
    <source>
        <dbReference type="ARBA" id="ARBA00023180"/>
    </source>
</evidence>
<dbReference type="GO" id="GO:0016301">
    <property type="term" value="F:kinase activity"/>
    <property type="evidence" value="ECO:0007669"/>
    <property type="project" value="UniProtKB-KW"/>
</dbReference>
<dbReference type="EMBL" id="QBIY01012986">
    <property type="protein sequence ID" value="RXN13403.1"/>
    <property type="molecule type" value="Genomic_DNA"/>
</dbReference>
<dbReference type="FunFam" id="2.10.25.10:FF:000038">
    <property type="entry name" value="Fibrillin 2"/>
    <property type="match status" value="1"/>
</dbReference>
<dbReference type="GO" id="GO:0005080">
    <property type="term" value="F:protein kinase C binding"/>
    <property type="evidence" value="ECO:0007669"/>
    <property type="project" value="TreeGrafter"/>
</dbReference>
<dbReference type="GO" id="GO:0005737">
    <property type="term" value="C:cytoplasm"/>
    <property type="evidence" value="ECO:0007669"/>
    <property type="project" value="TreeGrafter"/>
</dbReference>
<dbReference type="InterPro" id="IPR051586">
    <property type="entry name" value="PKC-binding_NELL"/>
</dbReference>
<evidence type="ECO:0000259" key="8">
    <source>
        <dbReference type="PROSITE" id="PS50026"/>
    </source>
</evidence>
<sequence length="447" mass="49920">MFMDSLFAGSSRSVRVPDDAAGRMLQKLRGKSEFTIALTLKQEKLNSGVILSIHHGEQRLQYDGETETKCGNYEEEVFPRDALPASFLVLDRLLELESSGQKSEVRLHFQTKGQQTYTEIFPYMLADDQWHKVSVSISASHVALYVDCNKIYERVVAVPLMEIPEDTSFWIGQRNSAHGLFKGVMQDVQILVMPQGYITQCPDLNRTCPTCNDFHGLVQKIMELQDILAKTSSKLSLAEEKMKGLDSCYCERTCHVKGVTYREEQTWTDGCKNCTCSDRTMHRVTNTDCPQLTCADSDQITLTDRCCKVCRGHDFCAEENICAENSACVNLDGGASCSCKNGFRPLREDSAYCEDIDECAEGRHYCRENTQCVNTAGSFMCICHTGFIRIDDYSCTEHDECASGQHSCDENALCFNTVGGHSCSCKPGYTGNGTVCRGLQRADLRDG</sequence>
<gene>
    <name evidence="10" type="ORF">ROHU_009739</name>
</gene>
<dbReference type="InterPro" id="IPR009030">
    <property type="entry name" value="Growth_fac_rcpt_cys_sf"/>
</dbReference>
<dbReference type="InterPro" id="IPR024731">
    <property type="entry name" value="NELL2-like_EGF"/>
</dbReference>
<evidence type="ECO:0000256" key="7">
    <source>
        <dbReference type="PROSITE-ProRule" id="PRU00076"/>
    </source>
</evidence>
<dbReference type="CDD" id="cd00110">
    <property type="entry name" value="LamG"/>
    <property type="match status" value="1"/>
</dbReference>
<keyword evidence="4" id="KW-0106">Calcium</keyword>
<evidence type="ECO:0007829" key="12">
    <source>
        <dbReference type="PeptideAtlas" id="A0A498M0Q4"/>
    </source>
</evidence>
<dbReference type="SMART" id="SM00214">
    <property type="entry name" value="VWC"/>
    <property type="match status" value="1"/>
</dbReference>
<dbReference type="Proteomes" id="UP000290572">
    <property type="component" value="Unassembled WGS sequence"/>
</dbReference>
<dbReference type="SUPFAM" id="SSF57184">
    <property type="entry name" value="Growth factor receptor domain"/>
    <property type="match status" value="1"/>
</dbReference>
<dbReference type="PROSITE" id="PS50184">
    <property type="entry name" value="VWFC_2"/>
    <property type="match status" value="1"/>
</dbReference>
<dbReference type="SMART" id="SM00179">
    <property type="entry name" value="EGF_CA"/>
    <property type="match status" value="3"/>
</dbReference>
<dbReference type="GO" id="GO:0005509">
    <property type="term" value="F:calcium ion binding"/>
    <property type="evidence" value="ECO:0007669"/>
    <property type="project" value="InterPro"/>
</dbReference>
<dbReference type="Pfam" id="PF00093">
    <property type="entry name" value="VWC"/>
    <property type="match status" value="1"/>
</dbReference>
<keyword evidence="10" id="KW-0808">Transferase</keyword>
<reference evidence="10 11" key="1">
    <citation type="submission" date="2018-03" db="EMBL/GenBank/DDBJ databases">
        <title>Draft genome sequence of Rohu Carp (Labeo rohita).</title>
        <authorList>
            <person name="Das P."/>
            <person name="Kushwaha B."/>
            <person name="Joshi C.G."/>
            <person name="Kumar D."/>
            <person name="Nagpure N.S."/>
            <person name="Sahoo L."/>
            <person name="Das S.P."/>
            <person name="Bit A."/>
            <person name="Patnaik S."/>
            <person name="Meher P.K."/>
            <person name="Jayasankar P."/>
            <person name="Koringa P.G."/>
            <person name="Patel N.V."/>
            <person name="Hinsu A.T."/>
            <person name="Kumar R."/>
            <person name="Pandey M."/>
            <person name="Agarwal S."/>
            <person name="Srivastava S."/>
            <person name="Singh M."/>
            <person name="Iquebal M.A."/>
            <person name="Jaiswal S."/>
            <person name="Angadi U.B."/>
            <person name="Kumar N."/>
            <person name="Raza M."/>
            <person name="Shah T.M."/>
            <person name="Rai A."/>
            <person name="Jena J.K."/>
        </authorList>
    </citation>
    <scope>NUCLEOTIDE SEQUENCE [LARGE SCALE GENOMIC DNA]</scope>
    <source>
        <strain evidence="10">DASCIFA01</strain>
        <tissue evidence="10">Testis</tissue>
    </source>
</reference>
<dbReference type="PROSITE" id="PS50026">
    <property type="entry name" value="EGF_3"/>
    <property type="match status" value="3"/>
</dbReference>
<dbReference type="InterPro" id="IPR013320">
    <property type="entry name" value="ConA-like_dom_sf"/>
</dbReference>
<keyword evidence="1 7" id="KW-0245">EGF-like domain</keyword>
<dbReference type="AlphaFoldDB" id="A0A498M0Q4"/>
<organism evidence="10 11">
    <name type="scientific">Labeo rohita</name>
    <name type="common">Indian major carp</name>
    <name type="synonym">Cyprinus rohita</name>
    <dbReference type="NCBI Taxonomy" id="84645"/>
    <lineage>
        <taxon>Eukaryota</taxon>
        <taxon>Metazoa</taxon>
        <taxon>Chordata</taxon>
        <taxon>Craniata</taxon>
        <taxon>Vertebrata</taxon>
        <taxon>Euteleostomi</taxon>
        <taxon>Actinopterygii</taxon>
        <taxon>Neopterygii</taxon>
        <taxon>Teleostei</taxon>
        <taxon>Ostariophysi</taxon>
        <taxon>Cypriniformes</taxon>
        <taxon>Cyprinidae</taxon>
        <taxon>Labeoninae</taxon>
        <taxon>Labeonini</taxon>
        <taxon>Labeo</taxon>
    </lineage>
</organism>
<dbReference type="Gene3D" id="2.60.120.200">
    <property type="match status" value="1"/>
</dbReference>
<dbReference type="InterPro" id="IPR001881">
    <property type="entry name" value="EGF-like_Ca-bd_dom"/>
</dbReference>
<dbReference type="CDD" id="cd00054">
    <property type="entry name" value="EGF_CA"/>
    <property type="match status" value="3"/>
</dbReference>
<dbReference type="GO" id="GO:0030855">
    <property type="term" value="P:epithelial cell differentiation"/>
    <property type="evidence" value="ECO:0007669"/>
    <property type="project" value="UniProtKB-ARBA"/>
</dbReference>
<dbReference type="Pfam" id="PF13385">
    <property type="entry name" value="Laminin_G_3"/>
    <property type="match status" value="1"/>
</dbReference>
<keyword evidence="6" id="KW-0325">Glycoprotein</keyword>
<dbReference type="GO" id="GO:0005615">
    <property type="term" value="C:extracellular space"/>
    <property type="evidence" value="ECO:0007669"/>
    <property type="project" value="TreeGrafter"/>
</dbReference>
<dbReference type="Pfam" id="PF12947">
    <property type="entry name" value="EGF_3"/>
    <property type="match status" value="1"/>
</dbReference>
<evidence type="ECO:0000256" key="5">
    <source>
        <dbReference type="ARBA" id="ARBA00023157"/>
    </source>
</evidence>
<dbReference type="STRING" id="84645.A0A498M0Q4"/>
<dbReference type="InterPro" id="IPR001007">
    <property type="entry name" value="VWF_dom"/>
</dbReference>
<evidence type="ECO:0000256" key="3">
    <source>
        <dbReference type="ARBA" id="ARBA00022737"/>
    </source>
</evidence>
<dbReference type="InterPro" id="IPR048287">
    <property type="entry name" value="TSPN-like_N"/>
</dbReference>
<keyword evidence="5" id="KW-1015">Disulfide bond</keyword>
<proteinExistence type="evidence at protein level"/>
<evidence type="ECO:0000259" key="9">
    <source>
        <dbReference type="PROSITE" id="PS50184"/>
    </source>
</evidence>
<evidence type="ECO:0000313" key="10">
    <source>
        <dbReference type="EMBL" id="RXN13403.1"/>
    </source>
</evidence>
<evidence type="ECO:0000256" key="2">
    <source>
        <dbReference type="ARBA" id="ARBA00022729"/>
    </source>
</evidence>
<dbReference type="GO" id="GO:0008201">
    <property type="term" value="F:heparin binding"/>
    <property type="evidence" value="ECO:0007669"/>
    <property type="project" value="TreeGrafter"/>
</dbReference>
<comment type="caution">
    <text evidence="10">The sequence shown here is derived from an EMBL/GenBank/DDBJ whole genome shotgun (WGS) entry which is preliminary data.</text>
</comment>
<dbReference type="SUPFAM" id="SSF57603">
    <property type="entry name" value="FnI-like domain"/>
    <property type="match status" value="1"/>
</dbReference>
<keyword evidence="12" id="KW-1267">Proteomics identification</keyword>
<dbReference type="InterPro" id="IPR049883">
    <property type="entry name" value="NOTCH1_EGF-like"/>
</dbReference>
<dbReference type="SUPFAM" id="SSF49899">
    <property type="entry name" value="Concanavalin A-like lectins/glucanases"/>
    <property type="match status" value="1"/>
</dbReference>
<dbReference type="InterPro" id="IPR000742">
    <property type="entry name" value="EGF"/>
</dbReference>
<keyword evidence="2" id="KW-0732">Signal</keyword>
<dbReference type="SMART" id="SM00282">
    <property type="entry name" value="LamG"/>
    <property type="match status" value="1"/>
</dbReference>
<dbReference type="PANTHER" id="PTHR24042">
    <property type="entry name" value="NEL HOMOLOG"/>
    <property type="match status" value="1"/>
</dbReference>
<dbReference type="InterPro" id="IPR001791">
    <property type="entry name" value="Laminin_G"/>
</dbReference>
<evidence type="ECO:0000256" key="4">
    <source>
        <dbReference type="ARBA" id="ARBA00022837"/>
    </source>
</evidence>
<name>A0A498M0Q4_LABRO</name>
<dbReference type="SMART" id="SM00210">
    <property type="entry name" value="TSPN"/>
    <property type="match status" value="1"/>
</dbReference>
<dbReference type="Gene3D" id="2.10.25.10">
    <property type="entry name" value="Laminin"/>
    <property type="match status" value="3"/>
</dbReference>
<keyword evidence="10" id="KW-0418">Kinase</keyword>
<dbReference type="InterPro" id="IPR000152">
    <property type="entry name" value="EGF-type_Asp/Asn_hydroxyl_site"/>
</dbReference>
<dbReference type="PROSITE" id="PS01186">
    <property type="entry name" value="EGF_2"/>
    <property type="match status" value="2"/>
</dbReference>
<feature type="domain" description="EGF-like" evidence="8">
    <location>
        <begin position="355"/>
        <end position="396"/>
    </location>
</feature>
<feature type="domain" description="EGF-like" evidence="8">
    <location>
        <begin position="312"/>
        <end position="354"/>
    </location>
</feature>
<keyword evidence="3" id="KW-0677">Repeat</keyword>
<dbReference type="PROSITE" id="PS00010">
    <property type="entry name" value="ASX_HYDROXYL"/>
    <property type="match status" value="1"/>
</dbReference>
<feature type="domain" description="VWFC" evidence="9">
    <location>
        <begin position="252"/>
        <end position="311"/>
    </location>
</feature>
<comment type="caution">
    <text evidence="7">Lacks conserved residue(s) required for the propagation of feature annotation.</text>
</comment>
<dbReference type="PANTHER" id="PTHR24042:SF0">
    <property type="entry name" value="PROTEIN KINASE C-BINDING PROTEIN NELL2"/>
    <property type="match status" value="1"/>
</dbReference>
<dbReference type="SMART" id="SM00181">
    <property type="entry name" value="EGF"/>
    <property type="match status" value="3"/>
</dbReference>
<feature type="domain" description="EGF-like" evidence="8">
    <location>
        <begin position="397"/>
        <end position="437"/>
    </location>
</feature>
<evidence type="ECO:0000313" key="11">
    <source>
        <dbReference type="Proteomes" id="UP000290572"/>
    </source>
</evidence>
<evidence type="ECO:0000256" key="1">
    <source>
        <dbReference type="ARBA" id="ARBA00022536"/>
    </source>
</evidence>
<accession>A0A498M0Q4</accession>
<protein>
    <submittedName>
        <fullName evidence="10">Kinase C-binding NELL2-like protein</fullName>
    </submittedName>
</protein>